<proteinExistence type="predicted"/>
<accession>A0A2V1E3S1</accession>
<evidence type="ECO:0000313" key="1">
    <source>
        <dbReference type="EMBL" id="PVI03850.1"/>
    </source>
</evidence>
<dbReference type="AlphaFoldDB" id="A0A2V1E3S1"/>
<keyword evidence="2" id="KW-1185">Reference proteome</keyword>
<protein>
    <submittedName>
        <fullName evidence="1">Uncharacterized protein</fullName>
    </submittedName>
</protein>
<gene>
    <name evidence="1" type="ORF">DM02DRAFT_220321</name>
</gene>
<organism evidence="1 2">
    <name type="scientific">Periconia macrospinosa</name>
    <dbReference type="NCBI Taxonomy" id="97972"/>
    <lineage>
        <taxon>Eukaryota</taxon>
        <taxon>Fungi</taxon>
        <taxon>Dikarya</taxon>
        <taxon>Ascomycota</taxon>
        <taxon>Pezizomycotina</taxon>
        <taxon>Dothideomycetes</taxon>
        <taxon>Pleosporomycetidae</taxon>
        <taxon>Pleosporales</taxon>
        <taxon>Massarineae</taxon>
        <taxon>Periconiaceae</taxon>
        <taxon>Periconia</taxon>
    </lineage>
</organism>
<dbReference type="Proteomes" id="UP000244855">
    <property type="component" value="Unassembled WGS sequence"/>
</dbReference>
<reference evidence="1 2" key="1">
    <citation type="journal article" date="2018" name="Sci. Rep.">
        <title>Comparative genomics provides insights into the lifestyle and reveals functional heterogeneity of dark septate endophytic fungi.</title>
        <authorList>
            <person name="Knapp D.G."/>
            <person name="Nemeth J.B."/>
            <person name="Barry K."/>
            <person name="Hainaut M."/>
            <person name="Henrissat B."/>
            <person name="Johnson J."/>
            <person name="Kuo A."/>
            <person name="Lim J.H.P."/>
            <person name="Lipzen A."/>
            <person name="Nolan M."/>
            <person name="Ohm R.A."/>
            <person name="Tamas L."/>
            <person name="Grigoriev I.V."/>
            <person name="Spatafora J.W."/>
            <person name="Nagy L.G."/>
            <person name="Kovacs G.M."/>
        </authorList>
    </citation>
    <scope>NUCLEOTIDE SEQUENCE [LARGE SCALE GENOMIC DNA]</scope>
    <source>
        <strain evidence="1 2">DSE2036</strain>
    </source>
</reference>
<sequence>MTGCFCLPSPCPPSAVHHSHPGPVCQQFTCFVYSIPVDRVFVPWIGQAAANEHAGPFVPSNSVCYSPRECGETGACSPGS</sequence>
<evidence type="ECO:0000313" key="2">
    <source>
        <dbReference type="Proteomes" id="UP000244855"/>
    </source>
</evidence>
<dbReference type="EMBL" id="KZ805327">
    <property type="protein sequence ID" value="PVI03850.1"/>
    <property type="molecule type" value="Genomic_DNA"/>
</dbReference>
<name>A0A2V1E3S1_9PLEO</name>